<proteinExistence type="predicted"/>
<evidence type="ECO:0000313" key="2">
    <source>
        <dbReference type="Proteomes" id="UP000887540"/>
    </source>
</evidence>
<dbReference type="WBParaSite" id="ACRNAN_scaffold4105.g25865.t1">
    <property type="protein sequence ID" value="ACRNAN_scaffold4105.g25865.t1"/>
    <property type="gene ID" value="ACRNAN_scaffold4105.g25865"/>
</dbReference>
<name>A0A914DVH2_9BILA</name>
<sequence length="218" mass="24315">MLTKILFFIFFIGIGIILSENRLPSKFDPKQECLACHFAVTLFSKGKDNPKLKEVCSTIPNCVEAPKVSPCEILALDPMVEILSELSNKSTKMSKLFNRIHHGCAATKTQLFKPEILDDSDPAQKCIVCELLWELTLFFEQASRDVMNAVKSSVDKLCQPEAVLSPQICQTLDPVMDAILASLIDLIPNFYNILAPKYFGCWNVITMEGCCIWGNGTC</sequence>
<feature type="signal peptide" evidence="1">
    <location>
        <begin position="1"/>
        <end position="19"/>
    </location>
</feature>
<feature type="chain" id="PRO_5038138815" evidence="1">
    <location>
        <begin position="20"/>
        <end position="218"/>
    </location>
</feature>
<dbReference type="Proteomes" id="UP000887540">
    <property type="component" value="Unplaced"/>
</dbReference>
<evidence type="ECO:0000256" key="1">
    <source>
        <dbReference type="SAM" id="SignalP"/>
    </source>
</evidence>
<reference evidence="3" key="1">
    <citation type="submission" date="2022-11" db="UniProtKB">
        <authorList>
            <consortium name="WormBaseParasite"/>
        </authorList>
    </citation>
    <scope>IDENTIFICATION</scope>
</reference>
<accession>A0A914DVH2</accession>
<keyword evidence="2" id="KW-1185">Reference proteome</keyword>
<keyword evidence="1" id="KW-0732">Signal</keyword>
<dbReference type="AlphaFoldDB" id="A0A914DVH2"/>
<evidence type="ECO:0000313" key="3">
    <source>
        <dbReference type="WBParaSite" id="ACRNAN_scaffold4105.g25865.t1"/>
    </source>
</evidence>
<protein>
    <submittedName>
        <fullName evidence="3">Saposin B-type domain-containing protein</fullName>
    </submittedName>
</protein>
<organism evidence="2 3">
    <name type="scientific">Acrobeloides nanus</name>
    <dbReference type="NCBI Taxonomy" id="290746"/>
    <lineage>
        <taxon>Eukaryota</taxon>
        <taxon>Metazoa</taxon>
        <taxon>Ecdysozoa</taxon>
        <taxon>Nematoda</taxon>
        <taxon>Chromadorea</taxon>
        <taxon>Rhabditida</taxon>
        <taxon>Tylenchina</taxon>
        <taxon>Cephalobomorpha</taxon>
        <taxon>Cephaloboidea</taxon>
        <taxon>Cephalobidae</taxon>
        <taxon>Acrobeloides</taxon>
    </lineage>
</organism>